<dbReference type="Gene3D" id="1.20.120.1490">
    <property type="match status" value="1"/>
</dbReference>
<sequence>MKILKIFLILSSLFIFLNADDDHYKEHKYKNLEYLKLDTNQIKQMRTILIKYKNKYEEFYEFKEDREDELEDLIKEETFNSERYTKILTIIHTKAIELQTQRMEEIFNILNKKQRKEICKIS</sequence>
<evidence type="ECO:0000256" key="1">
    <source>
        <dbReference type="SAM" id="SignalP"/>
    </source>
</evidence>
<feature type="signal peptide" evidence="1">
    <location>
        <begin position="1"/>
        <end position="19"/>
    </location>
</feature>
<gene>
    <name evidence="2" type="ORF">APAC_2614</name>
</gene>
<feature type="chain" id="PRO_5022877055" description="CpxP family two-component system-associated protein" evidence="1">
    <location>
        <begin position="20"/>
        <end position="122"/>
    </location>
</feature>
<evidence type="ECO:0000313" key="3">
    <source>
        <dbReference type="Proteomes" id="UP000322726"/>
    </source>
</evidence>
<reference evidence="2" key="1">
    <citation type="submission" date="2019-09" db="EMBL/GenBank/DDBJ databases">
        <title>Complete genome sequencing of four Arcobacter species reveals a diverse suite of mobile elements.</title>
        <authorList>
            <person name="Miller W.G."/>
            <person name="Yee E."/>
            <person name="Bono J.L."/>
        </authorList>
    </citation>
    <scope>NUCLEOTIDE SEQUENCE [LARGE SCALE GENOMIC DNA]</scope>
    <source>
        <strain evidence="2">LMG 26638</strain>
    </source>
</reference>
<reference evidence="2" key="2">
    <citation type="submission" date="2019-09" db="EMBL/GenBank/DDBJ databases">
        <title>Taxonomic note: a critical rebuttal of the proposed division of the genus Arcobacter into six genera, emended descriptions of Arcobacter anaerophilus and the genus Arcobacter, and an assessment of genus-level boundaries for Epsilonproteobacteria using in silico genomic comparator tools.</title>
        <authorList>
            <person name="On S.L.W."/>
            <person name="Miller W.G."/>
            <person name="Biggs P."/>
            <person name="Cornelius A."/>
            <person name="Vandamme P."/>
        </authorList>
    </citation>
    <scope>NUCLEOTIDE SEQUENCE [LARGE SCALE GENOMIC DNA]</scope>
    <source>
        <strain evidence="2">LMG 26638</strain>
    </source>
</reference>
<keyword evidence="1" id="KW-0732">Signal</keyword>
<proteinExistence type="predicted"/>
<dbReference type="AlphaFoldDB" id="A0A5C2HDX5"/>
<keyword evidence="3" id="KW-1185">Reference proteome</keyword>
<evidence type="ECO:0000313" key="2">
    <source>
        <dbReference type="EMBL" id="QEP35655.1"/>
    </source>
</evidence>
<protein>
    <recommendedName>
        <fullName evidence="4">CpxP family two-component system-associated protein</fullName>
    </recommendedName>
</protein>
<dbReference type="RefSeq" id="WP_228255926.1">
    <property type="nucleotide sequence ID" value="NZ_CP035928.1"/>
</dbReference>
<evidence type="ECO:0008006" key="4">
    <source>
        <dbReference type="Google" id="ProtNLM"/>
    </source>
</evidence>
<organism evidence="2 3">
    <name type="scientific">Malaciobacter pacificus</name>
    <dbReference type="NCBI Taxonomy" id="1080223"/>
    <lineage>
        <taxon>Bacteria</taxon>
        <taxon>Pseudomonadati</taxon>
        <taxon>Campylobacterota</taxon>
        <taxon>Epsilonproteobacteria</taxon>
        <taxon>Campylobacterales</taxon>
        <taxon>Arcobacteraceae</taxon>
        <taxon>Malaciobacter</taxon>
    </lineage>
</organism>
<dbReference type="Proteomes" id="UP000322726">
    <property type="component" value="Chromosome"/>
</dbReference>
<name>A0A5C2HDX5_9BACT</name>
<dbReference type="KEGG" id="apai:APAC_2614"/>
<accession>A0A5C2HDX5</accession>
<dbReference type="EMBL" id="CP035928">
    <property type="protein sequence ID" value="QEP35655.1"/>
    <property type="molecule type" value="Genomic_DNA"/>
</dbReference>